<name>A0AA38X7Q3_9EURO</name>
<comment type="caution">
    <text evidence="3">The sequence shown here is derived from an EMBL/GenBank/DDBJ whole genome shotgun (WGS) entry which is preliminary data.</text>
</comment>
<feature type="region of interest" description="Disordered" evidence="2">
    <location>
        <begin position="118"/>
        <end position="140"/>
    </location>
</feature>
<feature type="coiled-coil region" evidence="1">
    <location>
        <begin position="192"/>
        <end position="222"/>
    </location>
</feature>
<evidence type="ECO:0000313" key="3">
    <source>
        <dbReference type="EMBL" id="KAJ9608108.1"/>
    </source>
</evidence>
<evidence type="ECO:0008006" key="5">
    <source>
        <dbReference type="Google" id="ProtNLM"/>
    </source>
</evidence>
<sequence>MVNVLKRMRGLQPLFAIRHGEGAAILPPPPLPQLTRLDLHYDRKQWNKSTRPARTLHKEHLPRLKYHNPGLPIRVEQGPGRLHLTFESADQNALSELETTSLETSNEGEFRATWSEVETKSKTASEATASSPSSADSTFTRSVELRLGPHQPRSIWSWFQAATKCDPVPPNPEETAQMEKLDEFFVQAEIDRQRVKAGMDAIRKQKEELQKARDAAARMANEE</sequence>
<dbReference type="EMBL" id="JAPDRK010000010">
    <property type="protein sequence ID" value="KAJ9608108.1"/>
    <property type="molecule type" value="Genomic_DNA"/>
</dbReference>
<organism evidence="3 4">
    <name type="scientific">Cladophialophora chaetospira</name>
    <dbReference type="NCBI Taxonomy" id="386627"/>
    <lineage>
        <taxon>Eukaryota</taxon>
        <taxon>Fungi</taxon>
        <taxon>Dikarya</taxon>
        <taxon>Ascomycota</taxon>
        <taxon>Pezizomycotina</taxon>
        <taxon>Eurotiomycetes</taxon>
        <taxon>Chaetothyriomycetidae</taxon>
        <taxon>Chaetothyriales</taxon>
        <taxon>Herpotrichiellaceae</taxon>
        <taxon>Cladophialophora</taxon>
    </lineage>
</organism>
<reference evidence="3" key="1">
    <citation type="submission" date="2022-10" db="EMBL/GenBank/DDBJ databases">
        <title>Culturing micro-colonial fungi from biological soil crusts in the Mojave desert and describing Neophaeococcomyces mojavensis, and introducing the new genera and species Taxawa tesnikishii.</title>
        <authorList>
            <person name="Kurbessoian T."/>
            <person name="Stajich J.E."/>
        </authorList>
    </citation>
    <scope>NUCLEOTIDE SEQUENCE</scope>
    <source>
        <strain evidence="3">TK_41</strain>
    </source>
</reference>
<evidence type="ECO:0000313" key="4">
    <source>
        <dbReference type="Proteomes" id="UP001172673"/>
    </source>
</evidence>
<protein>
    <recommendedName>
        <fullName evidence="5">Ribosomal protein/NADH dehydrogenase domain-containing protein</fullName>
    </recommendedName>
</protein>
<evidence type="ECO:0000256" key="2">
    <source>
        <dbReference type="SAM" id="MobiDB-lite"/>
    </source>
</evidence>
<evidence type="ECO:0000256" key="1">
    <source>
        <dbReference type="SAM" id="Coils"/>
    </source>
</evidence>
<gene>
    <name evidence="3" type="ORF">H2200_007096</name>
</gene>
<keyword evidence="1" id="KW-0175">Coiled coil</keyword>
<feature type="compositionally biased region" description="Low complexity" evidence="2">
    <location>
        <begin position="124"/>
        <end position="140"/>
    </location>
</feature>
<accession>A0AA38X7Q3</accession>
<keyword evidence="4" id="KW-1185">Reference proteome</keyword>
<proteinExistence type="predicted"/>
<dbReference type="AlphaFoldDB" id="A0AA38X7Q3"/>
<dbReference type="Proteomes" id="UP001172673">
    <property type="component" value="Unassembled WGS sequence"/>
</dbReference>